<evidence type="ECO:0000256" key="3">
    <source>
        <dbReference type="ARBA" id="ARBA00012668"/>
    </source>
</evidence>
<evidence type="ECO:0000256" key="13">
    <source>
        <dbReference type="ARBA" id="ARBA00048483"/>
    </source>
</evidence>
<dbReference type="Pfam" id="PF08022">
    <property type="entry name" value="FAD_binding_8"/>
    <property type="match status" value="1"/>
</dbReference>
<dbReference type="AlphaFoldDB" id="A0A060SRQ4"/>
<keyword evidence="8 15" id="KW-1133">Transmembrane helix</keyword>
<feature type="transmembrane region" description="Helical" evidence="15">
    <location>
        <begin position="152"/>
        <end position="177"/>
    </location>
</feature>
<feature type="transmembrane region" description="Helical" evidence="15">
    <location>
        <begin position="197"/>
        <end position="220"/>
    </location>
</feature>
<dbReference type="GO" id="GO:0015677">
    <property type="term" value="P:copper ion import"/>
    <property type="evidence" value="ECO:0007669"/>
    <property type="project" value="TreeGrafter"/>
</dbReference>
<dbReference type="GO" id="GO:0005886">
    <property type="term" value="C:plasma membrane"/>
    <property type="evidence" value="ECO:0007669"/>
    <property type="project" value="UniProtKB-SubCell"/>
</dbReference>
<dbReference type="InterPro" id="IPR051410">
    <property type="entry name" value="Ferric/Cupric_Reductase"/>
</dbReference>
<dbReference type="CDD" id="cd06186">
    <property type="entry name" value="NOX_Duox_like_FAD_NADP"/>
    <property type="match status" value="1"/>
</dbReference>
<comment type="catalytic activity">
    <reaction evidence="13">
        <text>2 a Fe(II)-siderophore + NADP(+) + H(+) = 2 a Fe(III)-siderophore + NADPH</text>
        <dbReference type="Rhea" id="RHEA:28795"/>
        <dbReference type="Rhea" id="RHEA-COMP:11342"/>
        <dbReference type="Rhea" id="RHEA-COMP:11344"/>
        <dbReference type="ChEBI" id="CHEBI:15378"/>
        <dbReference type="ChEBI" id="CHEBI:29033"/>
        <dbReference type="ChEBI" id="CHEBI:29034"/>
        <dbReference type="ChEBI" id="CHEBI:57783"/>
        <dbReference type="ChEBI" id="CHEBI:58349"/>
        <dbReference type="EC" id="1.16.1.9"/>
    </reaction>
</comment>
<dbReference type="SUPFAM" id="SSF63380">
    <property type="entry name" value="Riboflavin synthase domain-like"/>
    <property type="match status" value="1"/>
</dbReference>
<feature type="transmembrane region" description="Helical" evidence="15">
    <location>
        <begin position="226"/>
        <end position="243"/>
    </location>
</feature>
<keyword evidence="6 15" id="KW-0812">Transmembrane</keyword>
<dbReference type="SFLD" id="SFLDS00052">
    <property type="entry name" value="Ferric_Reductase_Domain"/>
    <property type="match status" value="1"/>
</dbReference>
<dbReference type="PANTHER" id="PTHR32361">
    <property type="entry name" value="FERRIC/CUPRIC REDUCTASE TRANSMEMBRANE COMPONENT"/>
    <property type="match status" value="1"/>
</dbReference>
<dbReference type="InterPro" id="IPR013112">
    <property type="entry name" value="FAD-bd_8"/>
</dbReference>
<dbReference type="InterPro" id="IPR039261">
    <property type="entry name" value="FNR_nucleotide-bd"/>
</dbReference>
<dbReference type="PROSITE" id="PS51384">
    <property type="entry name" value="FAD_FR"/>
    <property type="match status" value="1"/>
</dbReference>
<reference evidence="17" key="1">
    <citation type="submission" date="2014-01" db="EMBL/GenBank/DDBJ databases">
        <title>The genome of the white-rot fungus Pycnoporus cinnabarinus: a basidiomycete model with a versatile arsenal for lignocellulosic biomass breakdown.</title>
        <authorList>
            <person name="Levasseur A."/>
            <person name="Lomascolo A."/>
            <person name="Ruiz-Duenas F.J."/>
            <person name="Uzan E."/>
            <person name="Piumi F."/>
            <person name="Kues U."/>
            <person name="Ram A.F.J."/>
            <person name="Murat C."/>
            <person name="Haon M."/>
            <person name="Benoit I."/>
            <person name="Arfi Y."/>
            <person name="Chevret D."/>
            <person name="Drula E."/>
            <person name="Kwon M.J."/>
            <person name="Gouret P."/>
            <person name="Lesage-Meessen L."/>
            <person name="Lombard V."/>
            <person name="Mariette J."/>
            <person name="Noirot C."/>
            <person name="Park J."/>
            <person name="Patyshakuliyeva A."/>
            <person name="Wieneger R.A.B."/>
            <person name="Wosten H.A.B."/>
            <person name="Martin F."/>
            <person name="Coutinho P.M."/>
            <person name="de Vries R."/>
            <person name="Martinez A.T."/>
            <person name="Klopp C."/>
            <person name="Pontarotti P."/>
            <person name="Henrissat B."/>
            <person name="Record E."/>
        </authorList>
    </citation>
    <scope>NUCLEOTIDE SEQUENCE [LARGE SCALE GENOMIC DNA]</scope>
    <source>
        <strain evidence="17">BRFM137</strain>
    </source>
</reference>
<dbReference type="PANTHER" id="PTHR32361:SF9">
    <property type="entry name" value="FERRIC REDUCTASE TRANSMEMBRANE COMPONENT 3-RELATED"/>
    <property type="match status" value="1"/>
</dbReference>
<proteinExistence type="inferred from homology"/>
<dbReference type="InterPro" id="IPR013121">
    <property type="entry name" value="Fe_red_NAD-bd_6"/>
</dbReference>
<name>A0A060SRQ4_PYCCI</name>
<keyword evidence="4" id="KW-0813">Transport</keyword>
<dbReference type="GO" id="GO:0006826">
    <property type="term" value="P:iron ion transport"/>
    <property type="evidence" value="ECO:0007669"/>
    <property type="project" value="TreeGrafter"/>
</dbReference>
<evidence type="ECO:0000256" key="1">
    <source>
        <dbReference type="ARBA" id="ARBA00004651"/>
    </source>
</evidence>
<evidence type="ECO:0000256" key="7">
    <source>
        <dbReference type="ARBA" id="ARBA00022982"/>
    </source>
</evidence>
<evidence type="ECO:0000313" key="18">
    <source>
        <dbReference type="Proteomes" id="UP000029665"/>
    </source>
</evidence>
<evidence type="ECO:0000256" key="8">
    <source>
        <dbReference type="ARBA" id="ARBA00022989"/>
    </source>
</evidence>
<keyword evidence="11 15" id="KW-0472">Membrane</keyword>
<evidence type="ECO:0000256" key="14">
    <source>
        <dbReference type="SAM" id="MobiDB-lite"/>
    </source>
</evidence>
<dbReference type="Pfam" id="PF08030">
    <property type="entry name" value="NAD_binding_6"/>
    <property type="match status" value="1"/>
</dbReference>
<dbReference type="GO" id="GO:0006879">
    <property type="term" value="P:intracellular iron ion homeostasis"/>
    <property type="evidence" value="ECO:0007669"/>
    <property type="project" value="TreeGrafter"/>
</dbReference>
<keyword evidence="5" id="KW-1003">Cell membrane</keyword>
<keyword evidence="7" id="KW-0249">Electron transport</keyword>
<protein>
    <recommendedName>
        <fullName evidence="3">ferric-chelate reductase (NADPH)</fullName>
        <ecNumber evidence="3">1.16.1.9</ecNumber>
    </recommendedName>
</protein>
<comment type="subcellular location">
    <subcellularLocation>
        <location evidence="1">Cell membrane</location>
        <topology evidence="1">Multi-pass membrane protein</topology>
    </subcellularLocation>
</comment>
<evidence type="ECO:0000256" key="11">
    <source>
        <dbReference type="ARBA" id="ARBA00023136"/>
    </source>
</evidence>
<dbReference type="InterPro" id="IPR013130">
    <property type="entry name" value="Fe3_Rdtase_TM_dom"/>
</dbReference>
<dbReference type="GO" id="GO:0052851">
    <property type="term" value="F:ferric-chelate reductase (NADPH) activity"/>
    <property type="evidence" value="ECO:0007669"/>
    <property type="project" value="UniProtKB-EC"/>
</dbReference>
<evidence type="ECO:0000259" key="16">
    <source>
        <dbReference type="PROSITE" id="PS51384"/>
    </source>
</evidence>
<evidence type="ECO:0000256" key="6">
    <source>
        <dbReference type="ARBA" id="ARBA00022692"/>
    </source>
</evidence>
<evidence type="ECO:0000256" key="9">
    <source>
        <dbReference type="ARBA" id="ARBA00023002"/>
    </source>
</evidence>
<evidence type="ECO:0000256" key="10">
    <source>
        <dbReference type="ARBA" id="ARBA00023065"/>
    </source>
</evidence>
<dbReference type="Proteomes" id="UP000029665">
    <property type="component" value="Unassembled WGS sequence"/>
</dbReference>
<evidence type="ECO:0000256" key="4">
    <source>
        <dbReference type="ARBA" id="ARBA00022448"/>
    </source>
</evidence>
<dbReference type="OrthoDB" id="3944240at2759"/>
<evidence type="ECO:0000256" key="12">
    <source>
        <dbReference type="ARBA" id="ARBA00023180"/>
    </source>
</evidence>
<feature type="transmembrane region" description="Helical" evidence="15">
    <location>
        <begin position="39"/>
        <end position="58"/>
    </location>
</feature>
<evidence type="ECO:0000313" key="17">
    <source>
        <dbReference type="EMBL" id="CDO75148.1"/>
    </source>
</evidence>
<dbReference type="HOGENOM" id="CLU_017408_2_0_1"/>
<keyword evidence="18" id="KW-1185">Reference proteome</keyword>
<evidence type="ECO:0000256" key="5">
    <source>
        <dbReference type="ARBA" id="ARBA00022475"/>
    </source>
</evidence>
<keyword evidence="10" id="KW-0406">Ion transport</keyword>
<comment type="similarity">
    <text evidence="2">Belongs to the ferric reductase (FRE) family.</text>
</comment>
<evidence type="ECO:0000256" key="15">
    <source>
        <dbReference type="SAM" id="Phobius"/>
    </source>
</evidence>
<organism evidence="17 18">
    <name type="scientific">Pycnoporus cinnabarinus</name>
    <name type="common">Cinnabar-red polypore</name>
    <name type="synonym">Trametes cinnabarina</name>
    <dbReference type="NCBI Taxonomy" id="5643"/>
    <lineage>
        <taxon>Eukaryota</taxon>
        <taxon>Fungi</taxon>
        <taxon>Dikarya</taxon>
        <taxon>Basidiomycota</taxon>
        <taxon>Agaricomycotina</taxon>
        <taxon>Agaricomycetes</taxon>
        <taxon>Polyporales</taxon>
        <taxon>Polyporaceae</taxon>
        <taxon>Trametes</taxon>
    </lineage>
</organism>
<dbReference type="Pfam" id="PF01794">
    <property type="entry name" value="Ferric_reduct"/>
    <property type="match status" value="1"/>
</dbReference>
<accession>A0A060SRQ4</accession>
<feature type="region of interest" description="Disordered" evidence="14">
    <location>
        <begin position="540"/>
        <end position="571"/>
    </location>
</feature>
<keyword evidence="12" id="KW-0325">Glycoprotein</keyword>
<comment type="caution">
    <text evidence="17">The sequence shown here is derived from an EMBL/GenBank/DDBJ whole genome shotgun (WGS) entry which is preliminary data.</text>
</comment>
<dbReference type="SFLD" id="SFLDG01168">
    <property type="entry name" value="Ferric_reductase_subgroup_(FRE"/>
    <property type="match status" value="1"/>
</dbReference>
<dbReference type="InterPro" id="IPR017938">
    <property type="entry name" value="Riboflavin_synthase-like_b-brl"/>
</dbReference>
<dbReference type="OMA" id="LNYVHRW"/>
<dbReference type="SUPFAM" id="SSF52343">
    <property type="entry name" value="Ferredoxin reductase-like, C-terminal NADP-linked domain"/>
    <property type="match status" value="1"/>
</dbReference>
<dbReference type="Gene3D" id="3.40.50.80">
    <property type="entry name" value="Nucleotide-binding domain of ferredoxin-NADP reductase (FNR) module"/>
    <property type="match status" value="1"/>
</dbReference>
<dbReference type="EC" id="1.16.1.9" evidence="3"/>
<feature type="transmembrane region" description="Helical" evidence="15">
    <location>
        <begin position="125"/>
        <end position="146"/>
    </location>
</feature>
<dbReference type="InterPro" id="IPR017927">
    <property type="entry name" value="FAD-bd_FR_type"/>
</dbReference>
<evidence type="ECO:0000256" key="2">
    <source>
        <dbReference type="ARBA" id="ARBA00006278"/>
    </source>
</evidence>
<dbReference type="STRING" id="5643.A0A060SRQ4"/>
<keyword evidence="9" id="KW-0560">Oxidoreductase</keyword>
<gene>
    <name evidence="17" type="ORF">BN946_scf184590.g5</name>
</gene>
<dbReference type="EMBL" id="CCBP010000243">
    <property type="protein sequence ID" value="CDO75148.1"/>
    <property type="molecule type" value="Genomic_DNA"/>
</dbReference>
<sequence>MADFGAPPVIPTELQQYKFAPVLPVSTFVSLMGISYPPAAPGIAIAVLVSLPSVVLALRRGRLLRSWLLGVSEDPSRRNYAPATGEIGEDAVPKKAKRRVCGLLESVWSATFWSLPGIELDLGQMVIIGAYLALVIICMTMNAPLLSNPNRAGFMALAQFPVVFLFGTKNSILSLLLGPGHGYEKLNYIHRWAGRGIFICATVHGALWINNHLVFGLPILGQQKETSGVAAYGVLCGLILTSLRPVRRFFYQSFFIVHVLGYVAFYITICYHTIYAAPWIFPPLAFYGFDMLLRMFRYRVKDATLVPVDQNMTLIQVHDCDDGWVAGQHVRLRVFISGRFFESHPLTIVNAPPSSSCVPSNTLTLAARVRGDWTRAVNQYAKKEQERLALTLGPVEKGEAASAGALVQVMIDGPYGGCSVDLGEYESVLLVAGGSGATFTLGLLDDIVARCVKHGRKHGEKTRRIEFAWCIRSYGCLRWFAPMLMELANAVAGSSLDLHVSIFVTCLCNPEEVPAIPNSDVVVARPSVTALLRDLITPPSAASGSQSYAKKDDPDAQSIESGSSEEGVDAEKLTRSVSARLNWVGLGGGVAVCAAGPESLTREAQNAAARIGMTRGVELGGIGLHTELFAI</sequence>
<feature type="domain" description="FAD-binding FR-type" evidence="16">
    <location>
        <begin position="293"/>
        <end position="421"/>
    </location>
</feature>